<dbReference type="Proteomes" id="UP000095256">
    <property type="component" value="Unassembled WGS sequence"/>
</dbReference>
<dbReference type="EMBL" id="MIEK01000026">
    <property type="protein sequence ID" value="OEH82172.1"/>
    <property type="molecule type" value="Genomic_DNA"/>
</dbReference>
<comment type="caution">
    <text evidence="1">The sequence shown here is derived from an EMBL/GenBank/DDBJ whole genome shotgun (WGS) entry which is preliminary data.</text>
</comment>
<accession>A0A1E5KWC7</accession>
<reference evidence="1 2" key="1">
    <citation type="submission" date="2016-09" db="EMBL/GenBank/DDBJ databases">
        <authorList>
            <person name="Capua I."/>
            <person name="De Benedictis P."/>
            <person name="Joannis T."/>
            <person name="Lombin L.H."/>
            <person name="Cattoli G."/>
        </authorList>
    </citation>
    <scope>NUCLEOTIDE SEQUENCE [LARGE SCALE GENOMIC DNA]</scope>
    <source>
        <strain evidence="1 2">LMG 25899</strain>
    </source>
</reference>
<proteinExistence type="predicted"/>
<name>A0A1E5KWC7_9ENTE</name>
<dbReference type="AlphaFoldDB" id="A0A1E5KWC7"/>
<sequence length="124" mass="15121">MKDIHDYEIKRYSMDFVTNELVFKIEKNNNFKKIIFYKVFAYHFSDEMAYSVILDLEERNLDHFFKMNKKLLNDRKNYGWPIMYEDNDELRKKIEESHANYYLMRSSYGMGGWILAESVEIIDS</sequence>
<dbReference type="OrthoDB" id="2183738at2"/>
<keyword evidence="2" id="KW-1185">Reference proteome</keyword>
<dbReference type="RefSeq" id="WP_069698823.1">
    <property type="nucleotide sequence ID" value="NZ_JAGGMA010000014.1"/>
</dbReference>
<evidence type="ECO:0000313" key="2">
    <source>
        <dbReference type="Proteomes" id="UP000095256"/>
    </source>
</evidence>
<protein>
    <submittedName>
        <fullName evidence="1">Uncharacterized protein</fullName>
    </submittedName>
</protein>
<gene>
    <name evidence="1" type="ORF">BCR26_13945</name>
</gene>
<evidence type="ECO:0000313" key="1">
    <source>
        <dbReference type="EMBL" id="OEH82172.1"/>
    </source>
</evidence>
<organism evidence="1 2">
    <name type="scientific">Enterococcus rivorum</name>
    <dbReference type="NCBI Taxonomy" id="762845"/>
    <lineage>
        <taxon>Bacteria</taxon>
        <taxon>Bacillati</taxon>
        <taxon>Bacillota</taxon>
        <taxon>Bacilli</taxon>
        <taxon>Lactobacillales</taxon>
        <taxon>Enterococcaceae</taxon>
        <taxon>Enterococcus</taxon>
    </lineage>
</organism>